<feature type="binding site" evidence="2">
    <location>
        <position position="201"/>
    </location>
    <ligand>
        <name>Mg(2+)</name>
        <dbReference type="ChEBI" id="CHEBI:18420"/>
    </ligand>
</feature>
<evidence type="ECO:0000256" key="2">
    <source>
        <dbReference type="HAMAP-Rule" id="MF_01139"/>
    </source>
</evidence>
<feature type="binding site" evidence="2">
    <location>
        <position position="67"/>
    </location>
    <ligand>
        <name>substrate</name>
    </ligand>
</feature>
<feature type="binding site" evidence="2">
    <location>
        <position position="69"/>
    </location>
    <ligand>
        <name>substrate</name>
    </ligand>
</feature>
<dbReference type="EMBL" id="MFBE01000008">
    <property type="protein sequence ID" value="OGD91823.1"/>
    <property type="molecule type" value="Genomic_DNA"/>
</dbReference>
<dbReference type="SUPFAM" id="SSF64005">
    <property type="entry name" value="Undecaprenyl diphosphate synthase"/>
    <property type="match status" value="1"/>
</dbReference>
<feature type="binding site" evidence="2">
    <location>
        <position position="182"/>
    </location>
    <ligand>
        <name>substrate</name>
    </ligand>
</feature>
<dbReference type="Proteomes" id="UP000178492">
    <property type="component" value="Unassembled WGS sequence"/>
</dbReference>
<feature type="active site" description="Proton acceptor" evidence="2">
    <location>
        <position position="66"/>
    </location>
</feature>
<organism evidence="3 4">
    <name type="scientific">Candidatus Curtissbacteria bacterium RIFCSPHIGHO2_02_FULL_40_17</name>
    <dbReference type="NCBI Taxonomy" id="1797715"/>
    <lineage>
        <taxon>Bacteria</taxon>
        <taxon>Candidatus Curtissiibacteriota</taxon>
    </lineage>
</organism>
<dbReference type="GO" id="GO:0000287">
    <property type="term" value="F:magnesium ion binding"/>
    <property type="evidence" value="ECO:0007669"/>
    <property type="project" value="UniProtKB-UniRule"/>
</dbReference>
<feature type="binding site" evidence="2">
    <location>
        <position position="18"/>
    </location>
    <ligand>
        <name>Mg(2+)</name>
        <dbReference type="ChEBI" id="CHEBI:18420"/>
    </ligand>
</feature>
<feature type="binding site" evidence="2">
    <location>
        <position position="35"/>
    </location>
    <ligand>
        <name>substrate</name>
    </ligand>
</feature>
<gene>
    <name evidence="3" type="ORF">A3D81_00340</name>
</gene>
<feature type="binding site" evidence="2">
    <location>
        <position position="23"/>
    </location>
    <ligand>
        <name>substrate</name>
    </ligand>
</feature>
<dbReference type="EC" id="2.5.1.-" evidence="2"/>
<protein>
    <recommendedName>
        <fullName evidence="2">Isoprenyl transferase</fullName>
        <ecNumber evidence="2">2.5.1.-</ecNumber>
    </recommendedName>
</protein>
<keyword evidence="2" id="KW-0460">Magnesium</keyword>
<keyword evidence="1 2" id="KW-0808">Transferase</keyword>
<dbReference type="GO" id="GO:0016094">
    <property type="term" value="P:polyprenol biosynthetic process"/>
    <property type="evidence" value="ECO:0007669"/>
    <property type="project" value="TreeGrafter"/>
</dbReference>
<feature type="binding site" evidence="2">
    <location>
        <begin position="188"/>
        <end position="190"/>
    </location>
    <ligand>
        <name>substrate</name>
    </ligand>
</feature>
<comment type="similarity">
    <text evidence="2">Belongs to the UPP synthase family.</text>
</comment>
<evidence type="ECO:0000313" key="3">
    <source>
        <dbReference type="EMBL" id="OGD91823.1"/>
    </source>
</evidence>
<evidence type="ECO:0000313" key="4">
    <source>
        <dbReference type="Proteomes" id="UP000178492"/>
    </source>
</evidence>
<comment type="caution">
    <text evidence="3">The sequence shown here is derived from an EMBL/GenBank/DDBJ whole genome shotgun (WGS) entry which is preliminary data.</text>
</comment>
<comment type="caution">
    <text evidence="2">Lacks conserved residue(s) required for the propagation of feature annotation.</text>
</comment>
<comment type="subunit">
    <text evidence="2">Homodimer.</text>
</comment>
<dbReference type="CDD" id="cd00475">
    <property type="entry name" value="Cis_IPPS"/>
    <property type="match status" value="1"/>
</dbReference>
<name>A0A1F5GIW8_9BACT</name>
<sequence length="233" mass="27328">MTEAHKKVVPQHVVIIPDGNRRWAQKHGLEPIEGHKKGLEVAFNIVKASKNIGVKVLTLWSFSTENWKRPSQEVKYLMHIYRIFFKKHVKELIKEGVRFKWLGRRDRVPQSLKKLLLAIEKQTAKNKNYILNICLDYGGRDELVRAFRKIVRRGVKSSQIDEDLISKNLDTAGLPEPDLLIRTSGEKRTSGMMPWQTAYTEYYFSKLYFPDFSKEELKRAISDYSSRRRRYGS</sequence>
<comment type="function">
    <text evidence="2">Catalyzes the condensation of isopentenyl diphosphate (IPP) with allylic pyrophosphates generating different type of terpenoids.</text>
</comment>
<dbReference type="InterPro" id="IPR036424">
    <property type="entry name" value="UPP_synth-like_sf"/>
</dbReference>
<dbReference type="PANTHER" id="PTHR10291:SF0">
    <property type="entry name" value="DEHYDRODOLICHYL DIPHOSPHATE SYNTHASE 2"/>
    <property type="match status" value="1"/>
</dbReference>
<evidence type="ECO:0000256" key="1">
    <source>
        <dbReference type="ARBA" id="ARBA00022679"/>
    </source>
</evidence>
<dbReference type="Pfam" id="PF01255">
    <property type="entry name" value="Prenyltransf"/>
    <property type="match status" value="1"/>
</dbReference>
<dbReference type="HAMAP" id="MF_01139">
    <property type="entry name" value="ISPT"/>
    <property type="match status" value="1"/>
</dbReference>
<dbReference type="InterPro" id="IPR001441">
    <property type="entry name" value="UPP_synth-like"/>
</dbReference>
<feature type="binding site" evidence="2">
    <location>
        <begin position="63"/>
        <end position="65"/>
    </location>
    <ligand>
        <name>substrate</name>
    </ligand>
</feature>
<feature type="active site" evidence="2">
    <location>
        <position position="18"/>
    </location>
</feature>
<accession>A0A1F5GIW8</accession>
<dbReference type="AlphaFoldDB" id="A0A1F5GIW8"/>
<reference evidence="3 4" key="1">
    <citation type="journal article" date="2016" name="Nat. Commun.">
        <title>Thousands of microbial genomes shed light on interconnected biogeochemical processes in an aquifer system.</title>
        <authorList>
            <person name="Anantharaman K."/>
            <person name="Brown C.T."/>
            <person name="Hug L.A."/>
            <person name="Sharon I."/>
            <person name="Castelle C.J."/>
            <person name="Probst A.J."/>
            <person name="Thomas B.C."/>
            <person name="Singh A."/>
            <person name="Wilkins M.J."/>
            <person name="Karaoz U."/>
            <person name="Brodie E.L."/>
            <person name="Williams K.H."/>
            <person name="Hubbard S.S."/>
            <person name="Banfield J.F."/>
        </authorList>
    </citation>
    <scope>NUCLEOTIDE SEQUENCE [LARGE SCALE GENOMIC DNA]</scope>
</reference>
<feature type="binding site" evidence="2">
    <location>
        <begin position="19"/>
        <end position="22"/>
    </location>
    <ligand>
        <name>substrate</name>
    </ligand>
</feature>
<dbReference type="STRING" id="1797715.A3D81_00340"/>
<dbReference type="GO" id="GO:0045547">
    <property type="term" value="F:ditrans,polycis-polyprenyl diphosphate synthase [(2E,6E)-farnesyl diphosphate specific] activity"/>
    <property type="evidence" value="ECO:0007669"/>
    <property type="project" value="TreeGrafter"/>
</dbReference>
<dbReference type="NCBIfam" id="TIGR00055">
    <property type="entry name" value="uppS"/>
    <property type="match status" value="1"/>
</dbReference>
<keyword evidence="2" id="KW-0479">Metal-binding</keyword>
<proteinExistence type="inferred from homology"/>
<comment type="cofactor">
    <cofactor evidence="2">
        <name>Mg(2+)</name>
        <dbReference type="ChEBI" id="CHEBI:18420"/>
    </cofactor>
    <text evidence="2">Binds 2 magnesium ions per subunit.</text>
</comment>
<dbReference type="Gene3D" id="3.40.1180.10">
    <property type="entry name" value="Decaprenyl diphosphate synthase-like"/>
    <property type="match status" value="1"/>
</dbReference>
<dbReference type="PANTHER" id="PTHR10291">
    <property type="entry name" value="DEHYDRODOLICHYL DIPHOSPHATE SYNTHASE FAMILY MEMBER"/>
    <property type="match status" value="1"/>
</dbReference>